<feature type="region of interest" description="Disordered" evidence="6">
    <location>
        <begin position="1"/>
        <end position="52"/>
    </location>
</feature>
<dbReference type="Proteomes" id="UP000324497">
    <property type="component" value="Chromosome"/>
</dbReference>
<dbReference type="InterPro" id="IPR011332">
    <property type="entry name" value="Ribosomal_zn-bd"/>
</dbReference>
<dbReference type="GO" id="GO:0015934">
    <property type="term" value="C:large ribosomal subunit"/>
    <property type="evidence" value="ECO:0007669"/>
    <property type="project" value="InterPro"/>
</dbReference>
<evidence type="ECO:0000256" key="5">
    <source>
        <dbReference type="HAMAP-Rule" id="MF_00340"/>
    </source>
</evidence>
<keyword evidence="2 5" id="KW-0689">Ribosomal protein</keyword>
<proteinExistence type="inferred from homology"/>
<name>A0A3Q8CCI5_9LACO</name>
<dbReference type="SUPFAM" id="SSF57829">
    <property type="entry name" value="Zn-binding ribosomal proteins"/>
    <property type="match status" value="1"/>
</dbReference>
<dbReference type="GeneID" id="78520775"/>
<dbReference type="NCBIfam" id="TIGR01031">
    <property type="entry name" value="rpmF_bact"/>
    <property type="match status" value="1"/>
</dbReference>
<dbReference type="InterPro" id="IPR044957">
    <property type="entry name" value="Ribosomal_bL32_bact"/>
</dbReference>
<dbReference type="InterPro" id="IPR002677">
    <property type="entry name" value="Ribosomal_bL32"/>
</dbReference>
<evidence type="ECO:0000256" key="4">
    <source>
        <dbReference type="ARBA" id="ARBA00035178"/>
    </source>
</evidence>
<dbReference type="HAMAP" id="MF_00340">
    <property type="entry name" value="Ribosomal_bL32"/>
    <property type="match status" value="1"/>
</dbReference>
<feature type="compositionally biased region" description="Basic residues" evidence="6">
    <location>
        <begin position="7"/>
        <end position="20"/>
    </location>
</feature>
<evidence type="ECO:0000313" key="7">
    <source>
        <dbReference type="EMBL" id="AUJ32634.1"/>
    </source>
</evidence>
<dbReference type="AlphaFoldDB" id="A0A3Q8CCI5"/>
<dbReference type="KEGG" id="lng:BSQ50_08865"/>
<dbReference type="Pfam" id="PF01783">
    <property type="entry name" value="Ribosomal_L32p"/>
    <property type="match status" value="1"/>
</dbReference>
<evidence type="ECO:0000256" key="1">
    <source>
        <dbReference type="ARBA" id="ARBA00008560"/>
    </source>
</evidence>
<dbReference type="EMBL" id="CP018180">
    <property type="protein sequence ID" value="AUJ32634.1"/>
    <property type="molecule type" value="Genomic_DNA"/>
</dbReference>
<dbReference type="GO" id="GO:0003735">
    <property type="term" value="F:structural constituent of ribosome"/>
    <property type="evidence" value="ECO:0007669"/>
    <property type="project" value="InterPro"/>
</dbReference>
<dbReference type="RefSeq" id="WP_057884703.1">
    <property type="nucleotide sequence ID" value="NZ_CP018180.1"/>
</dbReference>
<dbReference type="GO" id="GO:0006412">
    <property type="term" value="P:translation"/>
    <property type="evidence" value="ECO:0007669"/>
    <property type="project" value="UniProtKB-UniRule"/>
</dbReference>
<evidence type="ECO:0000313" key="8">
    <source>
        <dbReference type="Proteomes" id="UP000324497"/>
    </source>
</evidence>
<organism evidence="7 8">
    <name type="scientific">Liquorilactobacillus nagelii</name>
    <dbReference type="NCBI Taxonomy" id="82688"/>
    <lineage>
        <taxon>Bacteria</taxon>
        <taxon>Bacillati</taxon>
        <taxon>Bacillota</taxon>
        <taxon>Bacilli</taxon>
        <taxon>Lactobacillales</taxon>
        <taxon>Lactobacillaceae</taxon>
        <taxon>Liquorilactobacillus</taxon>
    </lineage>
</organism>
<protein>
    <recommendedName>
        <fullName evidence="4 5">Large ribosomal subunit protein bL32</fullName>
    </recommendedName>
</protein>
<evidence type="ECO:0000256" key="3">
    <source>
        <dbReference type="ARBA" id="ARBA00023274"/>
    </source>
</evidence>
<keyword evidence="3 5" id="KW-0687">Ribonucleoprotein</keyword>
<comment type="similarity">
    <text evidence="1 5">Belongs to the bacterial ribosomal protein bL32 family.</text>
</comment>
<dbReference type="PANTHER" id="PTHR35534:SF1">
    <property type="entry name" value="LARGE RIBOSOMAL SUBUNIT PROTEIN BL32"/>
    <property type="match status" value="1"/>
</dbReference>
<sequence length="52" mass="6159">MAVPARKTSKSRKKQRRTQQKLKQPAISLDPKTGEYHRSHHYSLTEIKNRRS</sequence>
<accession>A0A3Q8CCI5</accession>
<reference evidence="7 8" key="1">
    <citation type="submission" date="2016-11" db="EMBL/GenBank/DDBJ databases">
        <title>Interaction between Lactobacillus species and yeast in water kefir.</title>
        <authorList>
            <person name="Behr J."/>
            <person name="Xu D."/>
            <person name="Vogel R.F."/>
        </authorList>
    </citation>
    <scope>NUCLEOTIDE SEQUENCE [LARGE SCALE GENOMIC DNA]</scope>
    <source>
        <strain evidence="7 8">TMW 1.1827</strain>
    </source>
</reference>
<keyword evidence="8" id="KW-1185">Reference proteome</keyword>
<dbReference type="PANTHER" id="PTHR35534">
    <property type="entry name" value="50S RIBOSOMAL PROTEIN L32"/>
    <property type="match status" value="1"/>
</dbReference>
<evidence type="ECO:0000256" key="2">
    <source>
        <dbReference type="ARBA" id="ARBA00022980"/>
    </source>
</evidence>
<evidence type="ECO:0000256" key="6">
    <source>
        <dbReference type="SAM" id="MobiDB-lite"/>
    </source>
</evidence>
<gene>
    <name evidence="5" type="primary">rpmF</name>
    <name evidence="7" type="ORF">BSQ50_08865</name>
</gene>